<dbReference type="InterPro" id="IPR008969">
    <property type="entry name" value="CarboxyPept-like_regulatory"/>
</dbReference>
<dbReference type="SUPFAM" id="SSF56935">
    <property type="entry name" value="Porins"/>
    <property type="match status" value="1"/>
</dbReference>
<keyword evidence="4" id="KW-0732">Signal</keyword>
<keyword evidence="7" id="KW-1185">Reference proteome</keyword>
<keyword evidence="2" id="KW-0472">Membrane</keyword>
<evidence type="ECO:0000256" key="3">
    <source>
        <dbReference type="ARBA" id="ARBA00023237"/>
    </source>
</evidence>
<name>A0ABW5SFB9_9FLAO</name>
<evidence type="ECO:0000259" key="5">
    <source>
        <dbReference type="Pfam" id="PF14905"/>
    </source>
</evidence>
<evidence type="ECO:0000313" key="6">
    <source>
        <dbReference type="EMBL" id="MFD2698100.1"/>
    </source>
</evidence>
<dbReference type="PANTHER" id="PTHR40980:SF4">
    <property type="entry name" value="TONB-DEPENDENT RECEPTOR-LIKE BETA-BARREL DOMAIN-CONTAINING PROTEIN"/>
    <property type="match status" value="1"/>
</dbReference>
<dbReference type="Proteomes" id="UP001597357">
    <property type="component" value="Unassembled WGS sequence"/>
</dbReference>
<keyword evidence="3" id="KW-0998">Cell outer membrane</keyword>
<dbReference type="SUPFAM" id="SSF49464">
    <property type="entry name" value="Carboxypeptidase regulatory domain-like"/>
    <property type="match status" value="1"/>
</dbReference>
<gene>
    <name evidence="6" type="ORF">ACFSQ0_08865</name>
</gene>
<dbReference type="InterPro" id="IPR036942">
    <property type="entry name" value="Beta-barrel_TonB_sf"/>
</dbReference>
<sequence length="802" mass="92424">MVRFFIYTCFLLAFSSNLNAQLHIRGKVLNNQQNPIAFSNIILYQAKDSSFVKGTSSDNLGAFHFDNLSSGKYKIEVSYIGYKPLTKTISLDKNVNLGTFILKAEESLLEQVAITLRKPKLIQLADRLIFEVANTSLSTSSAWDIAKHTPGVVNLGDKLMVKGAQASVYINNRKVYLSPEEVQNMLENYSGEAVDKIELITNPSTAYDANERVILNIVTNSLWLPGYKGSVAAQYKQGVYAKYQLNSNHFYKTKKLNLFANLSFSPEKKLKQDESYINFLNNQDLIYENWQTDFEKTTRARSYQLNTAIDYILSNKEKLLLSLNTNFTPFQEDNIRGKTQIFNSQKTRDSLFNTRSLLDTERLNLGLNLAYHYQINEQALLKAHYHQTFFDRNINQDIQTIYKADDLSVLNENSFTTDANQKIDIYATGLDFENSFKNIDFVAGIKLSHINSENSLAYTNIKSDAQAVQNVPNFNAFDYRENIWAAYTSVKTNVKKWTAQGGLRVEYTYRKGENIANTQNFKREYTSLFPKINLSYAIDEKQQLVFDYSRNIVRPNYELLNPFSYFINENSLRTGNEKLLAAISRNFSFKYLYGNNYSLDLYYRDNGRNTTQLTFQDNSLRLLQNIPLNAIDSKSWGLDVFHGRYLFDWWYAQAILSVFHEEERFPALLSPENAYTNEVNGFYSSLYSSFTLSKDQTWSADASFLYISNYLSGSFVVDNLNNLTIGVKKSLWNNKGELSLQIADIFNQYASRLKSVYLNQNNGYYALPENRYVQLGFTYNFGNTLLKDNQRTIDQSERERLD</sequence>
<feature type="chain" id="PRO_5047227433" evidence="4">
    <location>
        <begin position="21"/>
        <end position="802"/>
    </location>
</feature>
<dbReference type="InterPro" id="IPR041700">
    <property type="entry name" value="OMP_b-brl_3"/>
</dbReference>
<dbReference type="Gene3D" id="2.60.40.1120">
    <property type="entry name" value="Carboxypeptidase-like, regulatory domain"/>
    <property type="match status" value="1"/>
</dbReference>
<dbReference type="Gene3D" id="2.40.170.20">
    <property type="entry name" value="TonB-dependent receptor, beta-barrel domain"/>
    <property type="match status" value="1"/>
</dbReference>
<dbReference type="Pfam" id="PF14905">
    <property type="entry name" value="OMP_b-brl_3"/>
    <property type="match status" value="1"/>
</dbReference>
<dbReference type="RefSeq" id="WP_379047107.1">
    <property type="nucleotide sequence ID" value="NZ_JBHULZ010000041.1"/>
</dbReference>
<accession>A0ABW5SFB9</accession>
<evidence type="ECO:0000256" key="2">
    <source>
        <dbReference type="ARBA" id="ARBA00023136"/>
    </source>
</evidence>
<evidence type="ECO:0000256" key="4">
    <source>
        <dbReference type="SAM" id="SignalP"/>
    </source>
</evidence>
<protein>
    <submittedName>
        <fullName evidence="6">TonB-dependent receptor domain-containing protein</fullName>
    </submittedName>
</protein>
<dbReference type="EMBL" id="JBHULZ010000041">
    <property type="protein sequence ID" value="MFD2698100.1"/>
    <property type="molecule type" value="Genomic_DNA"/>
</dbReference>
<evidence type="ECO:0000313" key="7">
    <source>
        <dbReference type="Proteomes" id="UP001597357"/>
    </source>
</evidence>
<evidence type="ECO:0000256" key="1">
    <source>
        <dbReference type="ARBA" id="ARBA00004442"/>
    </source>
</evidence>
<organism evidence="6 7">
    <name type="scientific">Mesonia sediminis</name>
    <dbReference type="NCBI Taxonomy" id="1703946"/>
    <lineage>
        <taxon>Bacteria</taxon>
        <taxon>Pseudomonadati</taxon>
        <taxon>Bacteroidota</taxon>
        <taxon>Flavobacteriia</taxon>
        <taxon>Flavobacteriales</taxon>
        <taxon>Flavobacteriaceae</taxon>
        <taxon>Mesonia</taxon>
    </lineage>
</organism>
<comment type="caution">
    <text evidence="6">The sequence shown here is derived from an EMBL/GenBank/DDBJ whole genome shotgun (WGS) entry which is preliminary data.</text>
</comment>
<proteinExistence type="predicted"/>
<feature type="signal peptide" evidence="4">
    <location>
        <begin position="1"/>
        <end position="20"/>
    </location>
</feature>
<comment type="subcellular location">
    <subcellularLocation>
        <location evidence="1">Cell outer membrane</location>
    </subcellularLocation>
</comment>
<dbReference type="PANTHER" id="PTHR40980">
    <property type="entry name" value="PLUG DOMAIN-CONTAINING PROTEIN"/>
    <property type="match status" value="1"/>
</dbReference>
<feature type="domain" description="Outer membrane protein beta-barrel" evidence="5">
    <location>
        <begin position="378"/>
        <end position="779"/>
    </location>
</feature>
<dbReference type="Pfam" id="PF13715">
    <property type="entry name" value="CarbopepD_reg_2"/>
    <property type="match status" value="1"/>
</dbReference>
<reference evidence="7" key="1">
    <citation type="journal article" date="2019" name="Int. J. Syst. Evol. Microbiol.">
        <title>The Global Catalogue of Microorganisms (GCM) 10K type strain sequencing project: providing services to taxonomists for standard genome sequencing and annotation.</title>
        <authorList>
            <consortium name="The Broad Institute Genomics Platform"/>
            <consortium name="The Broad Institute Genome Sequencing Center for Infectious Disease"/>
            <person name="Wu L."/>
            <person name="Ma J."/>
        </authorList>
    </citation>
    <scope>NUCLEOTIDE SEQUENCE [LARGE SCALE GENOMIC DNA]</scope>
    <source>
        <strain evidence="7">KCTC 42255</strain>
    </source>
</reference>
<keyword evidence="6" id="KW-0675">Receptor</keyword>